<evidence type="ECO:0000256" key="1">
    <source>
        <dbReference type="SAM" id="Phobius"/>
    </source>
</evidence>
<dbReference type="AlphaFoldDB" id="X1AX31"/>
<keyword evidence="1" id="KW-0812">Transmembrane</keyword>
<keyword evidence="1" id="KW-1133">Transmembrane helix</keyword>
<organism evidence="2">
    <name type="scientific">marine sediment metagenome</name>
    <dbReference type="NCBI Taxonomy" id="412755"/>
    <lineage>
        <taxon>unclassified sequences</taxon>
        <taxon>metagenomes</taxon>
        <taxon>ecological metagenomes</taxon>
    </lineage>
</organism>
<feature type="transmembrane region" description="Helical" evidence="1">
    <location>
        <begin position="12"/>
        <end position="32"/>
    </location>
</feature>
<name>X1AX31_9ZZZZ</name>
<keyword evidence="1" id="KW-0472">Membrane</keyword>
<evidence type="ECO:0000313" key="2">
    <source>
        <dbReference type="EMBL" id="GAG76718.1"/>
    </source>
</evidence>
<sequence>MKYDPFEARVLPIFGFYIVLIILGILVTIKLAKKYLQRKDTAAPLHLSIVYAFFPYQ</sequence>
<reference evidence="2" key="1">
    <citation type="journal article" date="2014" name="Front. Microbiol.">
        <title>High frequency of phylogenetically diverse reductive dehalogenase-homologous genes in deep subseafloor sedimentary metagenomes.</title>
        <authorList>
            <person name="Kawai M."/>
            <person name="Futagami T."/>
            <person name="Toyoda A."/>
            <person name="Takaki Y."/>
            <person name="Nishi S."/>
            <person name="Hori S."/>
            <person name="Arai W."/>
            <person name="Tsubouchi T."/>
            <person name="Morono Y."/>
            <person name="Uchiyama I."/>
            <person name="Ito T."/>
            <person name="Fujiyama A."/>
            <person name="Inagaki F."/>
            <person name="Takami H."/>
        </authorList>
    </citation>
    <scope>NUCLEOTIDE SEQUENCE</scope>
    <source>
        <strain evidence="2">Expedition CK06-06</strain>
    </source>
</reference>
<protein>
    <submittedName>
        <fullName evidence="2">Uncharacterized protein</fullName>
    </submittedName>
</protein>
<dbReference type="EMBL" id="BART01018668">
    <property type="protein sequence ID" value="GAG76718.1"/>
    <property type="molecule type" value="Genomic_DNA"/>
</dbReference>
<accession>X1AX31</accession>
<comment type="caution">
    <text evidence="2">The sequence shown here is derived from an EMBL/GenBank/DDBJ whole genome shotgun (WGS) entry which is preliminary data.</text>
</comment>
<gene>
    <name evidence="2" type="ORF">S01H4_35168</name>
</gene>
<proteinExistence type="predicted"/>